<dbReference type="InterPro" id="IPR027417">
    <property type="entry name" value="P-loop_NTPase"/>
</dbReference>
<dbReference type="Pfam" id="PF25601">
    <property type="entry name" value="AAA_lid_14"/>
    <property type="match status" value="1"/>
</dbReference>
<dbReference type="SUPFAM" id="SSF46689">
    <property type="entry name" value="Homeodomain-like"/>
    <property type="match status" value="1"/>
</dbReference>
<comment type="caution">
    <text evidence="10">The sequence shown here is derived from an EMBL/GenBank/DDBJ whole genome shotgun (WGS) entry which is preliminary data.</text>
</comment>
<gene>
    <name evidence="10" type="ORF">HNR65_003079</name>
</gene>
<dbReference type="SUPFAM" id="SSF52540">
    <property type="entry name" value="P-loop containing nucleoside triphosphate hydrolases"/>
    <property type="match status" value="1"/>
</dbReference>
<dbReference type="InterPro" id="IPR002078">
    <property type="entry name" value="Sigma_54_int"/>
</dbReference>
<sequence>MSDTILVVDDQPDLLMGLERTLAMEFGCRVLTAEGGPRALEVLEKEPVDVVLADICMPDMDGIELLKRIKETDSSITVIIMTAYGTIETAVQAIREGAFDFIQKPLDEDRLIHLLKNGLEYNRLVRENNRLMERLCEKALFENMIGNSPPMQKVFQTIQMLARTDVTVLVRGETGTGKDMAARAVHGLSARKNAHMVTVNCPALPETILESELFGHRKGAFTSANQDKKGLFDQAHGSTIFLDEIGDLSLPVQTKLLRVLEDKQIMPLGDSQSHEVDVRIITATNQNLEEKIKNREFREDLYYRLNVASLHMPPLKDIRRDIPLLADHFVKKIACENNAEPKVLAPEVVDYLLNRNWPGNIRELENTIRGWCALTAEPVITLAHTGKTPQARVQTPDVRQVDVTRPYKDLKAEIIDSFTLDYLCRLLAHTSGNISLSAQISGIKRQSLQKIIKRYNVSVEQYRS</sequence>
<dbReference type="PROSITE" id="PS00688">
    <property type="entry name" value="SIGMA54_INTERACT_3"/>
    <property type="match status" value="1"/>
</dbReference>
<evidence type="ECO:0000256" key="1">
    <source>
        <dbReference type="ARBA" id="ARBA00022553"/>
    </source>
</evidence>
<keyword evidence="10" id="KW-0238">DNA-binding</keyword>
<dbReference type="PANTHER" id="PTHR32071">
    <property type="entry name" value="TRANSCRIPTIONAL REGULATORY PROTEIN"/>
    <property type="match status" value="1"/>
</dbReference>
<dbReference type="Gene3D" id="3.40.50.300">
    <property type="entry name" value="P-loop containing nucleotide triphosphate hydrolases"/>
    <property type="match status" value="1"/>
</dbReference>
<evidence type="ECO:0000256" key="2">
    <source>
        <dbReference type="ARBA" id="ARBA00022741"/>
    </source>
</evidence>
<dbReference type="GO" id="GO:0003677">
    <property type="term" value="F:DNA binding"/>
    <property type="evidence" value="ECO:0007669"/>
    <property type="project" value="UniProtKB-KW"/>
</dbReference>
<keyword evidence="5" id="KW-0805">Transcription regulation</keyword>
<dbReference type="InterPro" id="IPR025944">
    <property type="entry name" value="Sigma_54_int_dom_CS"/>
</dbReference>
<evidence type="ECO:0000313" key="11">
    <source>
        <dbReference type="Proteomes" id="UP000525298"/>
    </source>
</evidence>
<proteinExistence type="predicted"/>
<dbReference type="Gene3D" id="1.10.10.60">
    <property type="entry name" value="Homeodomain-like"/>
    <property type="match status" value="1"/>
</dbReference>
<dbReference type="InterPro" id="IPR001789">
    <property type="entry name" value="Sig_transdc_resp-reg_receiver"/>
</dbReference>
<feature type="domain" description="Response regulatory" evidence="9">
    <location>
        <begin position="4"/>
        <end position="119"/>
    </location>
</feature>
<evidence type="ECO:0000259" key="9">
    <source>
        <dbReference type="PROSITE" id="PS50110"/>
    </source>
</evidence>
<keyword evidence="4" id="KW-0902">Two-component regulatory system</keyword>
<keyword evidence="3" id="KW-0067">ATP-binding</keyword>
<dbReference type="PROSITE" id="PS50045">
    <property type="entry name" value="SIGMA54_INTERACT_4"/>
    <property type="match status" value="1"/>
</dbReference>
<name>A0A7W0HLV5_9BACT</name>
<evidence type="ECO:0000256" key="4">
    <source>
        <dbReference type="ARBA" id="ARBA00023012"/>
    </source>
</evidence>
<feature type="domain" description="Sigma-54 factor interaction" evidence="8">
    <location>
        <begin position="144"/>
        <end position="373"/>
    </location>
</feature>
<dbReference type="EMBL" id="JACDUS010000012">
    <property type="protein sequence ID" value="MBA2882724.1"/>
    <property type="molecule type" value="Genomic_DNA"/>
</dbReference>
<dbReference type="InterPro" id="IPR058031">
    <property type="entry name" value="AAA_lid_NorR"/>
</dbReference>
<protein>
    <submittedName>
        <fullName evidence="10">DNA-binding NtrC family response regulator</fullName>
    </submittedName>
</protein>
<dbReference type="Gene3D" id="3.40.50.2300">
    <property type="match status" value="1"/>
</dbReference>
<organism evidence="10 11">
    <name type="scientific">Desulfosalsimonas propionicica</name>
    <dbReference type="NCBI Taxonomy" id="332175"/>
    <lineage>
        <taxon>Bacteria</taxon>
        <taxon>Pseudomonadati</taxon>
        <taxon>Thermodesulfobacteriota</taxon>
        <taxon>Desulfobacteria</taxon>
        <taxon>Desulfobacterales</taxon>
        <taxon>Desulfosalsimonadaceae</taxon>
        <taxon>Desulfosalsimonas</taxon>
    </lineage>
</organism>
<dbReference type="CDD" id="cd00009">
    <property type="entry name" value="AAA"/>
    <property type="match status" value="1"/>
</dbReference>
<dbReference type="GO" id="GO:0000160">
    <property type="term" value="P:phosphorelay signal transduction system"/>
    <property type="evidence" value="ECO:0007669"/>
    <property type="project" value="UniProtKB-KW"/>
</dbReference>
<evidence type="ECO:0000256" key="5">
    <source>
        <dbReference type="ARBA" id="ARBA00023015"/>
    </source>
</evidence>
<dbReference type="InterPro" id="IPR009057">
    <property type="entry name" value="Homeodomain-like_sf"/>
</dbReference>
<dbReference type="Proteomes" id="UP000525298">
    <property type="component" value="Unassembled WGS sequence"/>
</dbReference>
<dbReference type="FunFam" id="3.40.50.2300:FF:000018">
    <property type="entry name" value="DNA-binding transcriptional regulator NtrC"/>
    <property type="match status" value="1"/>
</dbReference>
<evidence type="ECO:0000256" key="3">
    <source>
        <dbReference type="ARBA" id="ARBA00022840"/>
    </source>
</evidence>
<dbReference type="GO" id="GO:0006355">
    <property type="term" value="P:regulation of DNA-templated transcription"/>
    <property type="evidence" value="ECO:0007669"/>
    <property type="project" value="InterPro"/>
</dbReference>
<dbReference type="PROSITE" id="PS50110">
    <property type="entry name" value="RESPONSE_REGULATORY"/>
    <property type="match status" value="1"/>
</dbReference>
<dbReference type="AlphaFoldDB" id="A0A7W0HLV5"/>
<dbReference type="SUPFAM" id="SSF52172">
    <property type="entry name" value="CheY-like"/>
    <property type="match status" value="1"/>
</dbReference>
<keyword evidence="11" id="KW-1185">Reference proteome</keyword>
<evidence type="ECO:0000313" key="10">
    <source>
        <dbReference type="EMBL" id="MBA2882724.1"/>
    </source>
</evidence>
<evidence type="ECO:0000256" key="7">
    <source>
        <dbReference type="PROSITE-ProRule" id="PRU00169"/>
    </source>
</evidence>
<keyword evidence="6" id="KW-0804">Transcription</keyword>
<dbReference type="FunFam" id="3.40.50.300:FF:000006">
    <property type="entry name" value="DNA-binding transcriptional regulator NtrC"/>
    <property type="match status" value="1"/>
</dbReference>
<dbReference type="Pfam" id="PF00158">
    <property type="entry name" value="Sigma54_activat"/>
    <property type="match status" value="1"/>
</dbReference>
<dbReference type="RefSeq" id="WP_181552349.1">
    <property type="nucleotide sequence ID" value="NZ_JACDUS010000012.1"/>
</dbReference>
<evidence type="ECO:0000259" key="8">
    <source>
        <dbReference type="PROSITE" id="PS50045"/>
    </source>
</evidence>
<keyword evidence="2" id="KW-0547">Nucleotide-binding</keyword>
<reference evidence="10 11" key="1">
    <citation type="submission" date="2020-07" db="EMBL/GenBank/DDBJ databases">
        <title>Genomic Encyclopedia of Type Strains, Phase IV (KMG-IV): sequencing the most valuable type-strain genomes for metagenomic binning, comparative biology and taxonomic classification.</title>
        <authorList>
            <person name="Goeker M."/>
        </authorList>
    </citation>
    <scope>NUCLEOTIDE SEQUENCE [LARGE SCALE GENOMIC DNA]</scope>
    <source>
        <strain evidence="10 11">DSM 17721</strain>
    </source>
</reference>
<dbReference type="Gene3D" id="1.10.8.60">
    <property type="match status" value="1"/>
</dbReference>
<dbReference type="SMART" id="SM00448">
    <property type="entry name" value="REC"/>
    <property type="match status" value="1"/>
</dbReference>
<dbReference type="Pfam" id="PF00072">
    <property type="entry name" value="Response_reg"/>
    <property type="match status" value="1"/>
</dbReference>
<dbReference type="GO" id="GO:0005524">
    <property type="term" value="F:ATP binding"/>
    <property type="evidence" value="ECO:0007669"/>
    <property type="project" value="UniProtKB-KW"/>
</dbReference>
<accession>A0A7W0HLV5</accession>
<dbReference type="InterPro" id="IPR003593">
    <property type="entry name" value="AAA+_ATPase"/>
</dbReference>
<feature type="modified residue" description="4-aspartylphosphate" evidence="7">
    <location>
        <position position="54"/>
    </location>
</feature>
<keyword evidence="1 7" id="KW-0597">Phosphoprotein</keyword>
<dbReference type="InterPro" id="IPR011006">
    <property type="entry name" value="CheY-like_superfamily"/>
</dbReference>
<evidence type="ECO:0000256" key="6">
    <source>
        <dbReference type="ARBA" id="ARBA00023163"/>
    </source>
</evidence>
<dbReference type="SMART" id="SM00382">
    <property type="entry name" value="AAA"/>
    <property type="match status" value="1"/>
</dbReference>